<dbReference type="InterPro" id="IPR036852">
    <property type="entry name" value="Peptidase_S8/S53_dom_sf"/>
</dbReference>
<name>A0ABN2ENS9_9ACTN</name>
<proteinExistence type="inferred from homology"/>
<comment type="similarity">
    <text evidence="1 5">Belongs to the peptidase S8 family.</text>
</comment>
<evidence type="ECO:0000256" key="3">
    <source>
        <dbReference type="ARBA" id="ARBA00022801"/>
    </source>
</evidence>
<dbReference type="Gene3D" id="3.40.50.200">
    <property type="entry name" value="Peptidase S8/S53 domain"/>
    <property type="match status" value="1"/>
</dbReference>
<dbReference type="PANTHER" id="PTHR43806:SF11">
    <property type="entry name" value="CEREVISIN-RELATED"/>
    <property type="match status" value="1"/>
</dbReference>
<dbReference type="Proteomes" id="UP001500064">
    <property type="component" value="Unassembled WGS sequence"/>
</dbReference>
<evidence type="ECO:0000256" key="1">
    <source>
        <dbReference type="ARBA" id="ARBA00011073"/>
    </source>
</evidence>
<comment type="caution">
    <text evidence="5">Lacks conserved residue(s) required for the propagation of feature annotation.</text>
</comment>
<protein>
    <recommendedName>
        <fullName evidence="7">Inhibitor I9 domain-containing protein</fullName>
    </recommendedName>
</protein>
<accession>A0ABN2ENS9</accession>
<feature type="signal peptide" evidence="6">
    <location>
        <begin position="1"/>
        <end position="19"/>
    </location>
</feature>
<keyword evidence="3" id="KW-0378">Hydrolase</keyword>
<dbReference type="EMBL" id="BAAAMU010000002">
    <property type="protein sequence ID" value="GAA1612222.1"/>
    <property type="molecule type" value="Genomic_DNA"/>
</dbReference>
<dbReference type="PANTHER" id="PTHR43806">
    <property type="entry name" value="PEPTIDASE S8"/>
    <property type="match status" value="1"/>
</dbReference>
<evidence type="ECO:0000313" key="8">
    <source>
        <dbReference type="EMBL" id="GAA1612222.1"/>
    </source>
</evidence>
<reference evidence="8 9" key="1">
    <citation type="journal article" date="2019" name="Int. J. Syst. Evol. Microbiol.">
        <title>The Global Catalogue of Microorganisms (GCM) 10K type strain sequencing project: providing services to taxonomists for standard genome sequencing and annotation.</title>
        <authorList>
            <consortium name="The Broad Institute Genomics Platform"/>
            <consortium name="The Broad Institute Genome Sequencing Center for Infectious Disease"/>
            <person name="Wu L."/>
            <person name="Ma J."/>
        </authorList>
    </citation>
    <scope>NUCLEOTIDE SEQUENCE [LARGE SCALE GENOMIC DNA]</scope>
    <source>
        <strain evidence="8 9">JCM 13929</strain>
    </source>
</reference>
<sequence>MPRRLGLPSVYLAAAVATAAATAVPSAMTPASGLALHPSPSEPARPYIVIARSRVAARDLVGEVRWRVRRYYASALPGFATFLTAAELADLRADRRVRSIEPDRQIRPMTGGRPSRPYAVEADGAGVTVYVVSSGVDTGTEAGDEDGRGFGERVWRAFDATGGTGRDCGGHGTRSASRTHSVAPKAGLASVRVLGCGGSGTLSDVLAGLDWIRRHARGPSVTSMTIDGAGSPALDRAARSLVRKGVFVVGASSTGTCHITPDGRAYSPHTPYLAGAAARHLELHPEAGPAAIASWLKCTPSRGAIRQNPPTASNLLMRDGGL</sequence>
<comment type="caution">
    <text evidence="8">The sequence shown here is derived from an EMBL/GenBank/DDBJ whole genome shotgun (WGS) entry which is preliminary data.</text>
</comment>
<keyword evidence="6" id="KW-0732">Signal</keyword>
<dbReference type="RefSeq" id="WP_346101235.1">
    <property type="nucleotide sequence ID" value="NZ_BAAAMU010000002.1"/>
</dbReference>
<evidence type="ECO:0000313" key="9">
    <source>
        <dbReference type="Proteomes" id="UP001500064"/>
    </source>
</evidence>
<organism evidence="8 9">
    <name type="scientific">Nonomuraea maheshkhaliensis</name>
    <dbReference type="NCBI Taxonomy" id="419590"/>
    <lineage>
        <taxon>Bacteria</taxon>
        <taxon>Bacillati</taxon>
        <taxon>Actinomycetota</taxon>
        <taxon>Actinomycetes</taxon>
        <taxon>Streptosporangiales</taxon>
        <taxon>Streptosporangiaceae</taxon>
        <taxon>Nonomuraea</taxon>
    </lineage>
</organism>
<dbReference type="SUPFAM" id="SSF52743">
    <property type="entry name" value="Subtilisin-like"/>
    <property type="match status" value="1"/>
</dbReference>
<evidence type="ECO:0000256" key="6">
    <source>
        <dbReference type="SAM" id="SignalP"/>
    </source>
</evidence>
<feature type="domain" description="Inhibitor I9" evidence="7">
    <location>
        <begin position="62"/>
        <end position="107"/>
    </location>
</feature>
<keyword evidence="9" id="KW-1185">Reference proteome</keyword>
<gene>
    <name evidence="8" type="ORF">GCM10009733_005360</name>
</gene>
<evidence type="ECO:0000259" key="7">
    <source>
        <dbReference type="Pfam" id="PF05922"/>
    </source>
</evidence>
<keyword evidence="4" id="KW-0720">Serine protease</keyword>
<keyword evidence="2" id="KW-0645">Protease</keyword>
<dbReference type="InterPro" id="IPR050131">
    <property type="entry name" value="Peptidase_S8_subtilisin-like"/>
</dbReference>
<evidence type="ECO:0000256" key="4">
    <source>
        <dbReference type="ARBA" id="ARBA00022825"/>
    </source>
</evidence>
<feature type="chain" id="PRO_5045587044" description="Inhibitor I9 domain-containing protein" evidence="6">
    <location>
        <begin position="20"/>
        <end position="322"/>
    </location>
</feature>
<evidence type="ECO:0000256" key="2">
    <source>
        <dbReference type="ARBA" id="ARBA00022670"/>
    </source>
</evidence>
<evidence type="ECO:0000256" key="5">
    <source>
        <dbReference type="PROSITE-ProRule" id="PRU01240"/>
    </source>
</evidence>
<dbReference type="InterPro" id="IPR010259">
    <property type="entry name" value="S8pro/Inhibitor_I9"/>
</dbReference>
<dbReference type="PROSITE" id="PS51892">
    <property type="entry name" value="SUBTILASE"/>
    <property type="match status" value="1"/>
</dbReference>
<dbReference type="Pfam" id="PF05922">
    <property type="entry name" value="Inhibitor_I9"/>
    <property type="match status" value="1"/>
</dbReference>